<evidence type="ECO:0000313" key="2">
    <source>
        <dbReference type="Proteomes" id="UP000305451"/>
    </source>
</evidence>
<sequence length="123" mass="13125">MLVNGICELVSMCPEVKPYGVMIASGPRLCSKSCAEPPLQDDTGAALVSAGVERLAFVCEQGLQSMDALGKTFVAVGGAYASFHDTREATEWLRLKERSGPGAAPEDAPDLIDWLDVKRRARG</sequence>
<accession>A0A4S2HCG9</accession>
<dbReference type="RefSeq" id="WP_135944880.1">
    <property type="nucleotide sequence ID" value="NZ_BMEI01000002.1"/>
</dbReference>
<name>A0A4S2HCG9_9PROT</name>
<proteinExistence type="predicted"/>
<dbReference type="AlphaFoldDB" id="A0A4S2HCG9"/>
<dbReference type="Proteomes" id="UP000305451">
    <property type="component" value="Unassembled WGS sequence"/>
</dbReference>
<protein>
    <submittedName>
        <fullName evidence="1">Uncharacterized protein</fullName>
    </submittedName>
</protein>
<keyword evidence="2" id="KW-1185">Reference proteome</keyword>
<evidence type="ECO:0000313" key="1">
    <source>
        <dbReference type="EMBL" id="TGY93162.1"/>
    </source>
</evidence>
<comment type="caution">
    <text evidence="1">The sequence shown here is derived from an EMBL/GenBank/DDBJ whole genome shotgun (WGS) entry which is preliminary data.</text>
</comment>
<dbReference type="EMBL" id="SRXV01000002">
    <property type="protein sequence ID" value="TGY93162.1"/>
    <property type="molecule type" value="Genomic_DNA"/>
</dbReference>
<organism evidence="1 2">
    <name type="scientific">Marinicauda pacifica</name>
    <dbReference type="NCBI Taxonomy" id="1133559"/>
    <lineage>
        <taxon>Bacteria</taxon>
        <taxon>Pseudomonadati</taxon>
        <taxon>Pseudomonadota</taxon>
        <taxon>Alphaproteobacteria</taxon>
        <taxon>Maricaulales</taxon>
        <taxon>Maricaulaceae</taxon>
        <taxon>Marinicauda</taxon>
    </lineage>
</organism>
<reference evidence="1 2" key="1">
    <citation type="journal article" date="2013" name="Int. J. Syst. Evol. Microbiol.">
        <title>Marinicauda pacifica gen. nov., sp. nov., a prosthecate alphaproteobacterium of the family Hyphomonadaceae isolated from deep seawater.</title>
        <authorList>
            <person name="Zhang X.Y."/>
            <person name="Li G.W."/>
            <person name="Wang C.S."/>
            <person name="Zhang Y.J."/>
            <person name="Xu X.W."/>
            <person name="Li H."/>
            <person name="Liu A."/>
            <person name="Liu C."/>
            <person name="Xie B.B."/>
            <person name="Qin Q.L."/>
            <person name="Xu Z."/>
            <person name="Chen X.L."/>
            <person name="Zhou B.C."/>
            <person name="Zhang Y.Z."/>
        </authorList>
    </citation>
    <scope>NUCLEOTIDE SEQUENCE [LARGE SCALE GENOMIC DNA]</scope>
    <source>
        <strain evidence="1 2">P-1 km-3</strain>
    </source>
</reference>
<gene>
    <name evidence="1" type="ORF">E5162_08860</name>
</gene>